<evidence type="ECO:0000259" key="14">
    <source>
        <dbReference type="Pfam" id="PF07715"/>
    </source>
</evidence>
<evidence type="ECO:0000313" key="16">
    <source>
        <dbReference type="Proteomes" id="UP000474567"/>
    </source>
</evidence>
<comment type="subcellular location">
    <subcellularLocation>
        <location evidence="1 11">Cell outer membrane</location>
        <topology evidence="1 11">Multi-pass membrane protein</topology>
    </subcellularLocation>
</comment>
<dbReference type="PANTHER" id="PTHR32552">
    <property type="entry name" value="FERRICHROME IRON RECEPTOR-RELATED"/>
    <property type="match status" value="1"/>
</dbReference>
<evidence type="ECO:0000256" key="11">
    <source>
        <dbReference type="PROSITE-ProRule" id="PRU01360"/>
    </source>
</evidence>
<evidence type="ECO:0000256" key="5">
    <source>
        <dbReference type="ARBA" id="ARBA00022692"/>
    </source>
</evidence>
<keyword evidence="2 11" id="KW-0813">Transport</keyword>
<evidence type="ECO:0000313" key="15">
    <source>
        <dbReference type="EMBL" id="CAA9203233.1"/>
    </source>
</evidence>
<evidence type="ECO:0000256" key="1">
    <source>
        <dbReference type="ARBA" id="ARBA00004571"/>
    </source>
</evidence>
<dbReference type="PANTHER" id="PTHR32552:SF81">
    <property type="entry name" value="TONB-DEPENDENT OUTER MEMBRANE RECEPTOR"/>
    <property type="match status" value="1"/>
</dbReference>
<feature type="domain" description="TonB-dependent receptor-like beta-barrel" evidence="13">
    <location>
        <begin position="216"/>
        <end position="447"/>
    </location>
</feature>
<proteinExistence type="inferred from homology"/>
<keyword evidence="15" id="KW-0675">Receptor</keyword>
<evidence type="ECO:0000256" key="2">
    <source>
        <dbReference type="ARBA" id="ARBA00022448"/>
    </source>
</evidence>
<keyword evidence="3 11" id="KW-1134">Transmembrane beta strand</keyword>
<evidence type="ECO:0000256" key="4">
    <source>
        <dbReference type="ARBA" id="ARBA00022496"/>
    </source>
</evidence>
<evidence type="ECO:0000256" key="3">
    <source>
        <dbReference type="ARBA" id="ARBA00022452"/>
    </source>
</evidence>
<dbReference type="Proteomes" id="UP000474567">
    <property type="component" value="Unassembled WGS sequence"/>
</dbReference>
<organism evidence="15 16">
    <name type="scientific">Flavobacterium collinsii</name>
    <dbReference type="NCBI Taxonomy" id="1114861"/>
    <lineage>
        <taxon>Bacteria</taxon>
        <taxon>Pseudomonadati</taxon>
        <taxon>Bacteroidota</taxon>
        <taxon>Flavobacteriia</taxon>
        <taxon>Flavobacteriales</taxon>
        <taxon>Flavobacteriaceae</taxon>
        <taxon>Flavobacterium</taxon>
    </lineage>
</organism>
<evidence type="ECO:0000256" key="6">
    <source>
        <dbReference type="ARBA" id="ARBA00023004"/>
    </source>
</evidence>
<dbReference type="Pfam" id="PF00593">
    <property type="entry name" value="TonB_dep_Rec_b-barrel"/>
    <property type="match status" value="1"/>
</dbReference>
<dbReference type="InterPro" id="IPR036942">
    <property type="entry name" value="Beta-barrel_TonB_sf"/>
</dbReference>
<sequence length="447" mass="50234">MKENSNSLEEVIITADKKETKLQKTPIAVSSISAKEIEQRKMIDMTDLVMTVPNLITMSGGSPTLNTMSIRGIVTFSTDPSIGVNIDGVPMFDGYATSMQLRDIDRIEVLRGPQSTLYGRNALGGVINILTKQPGNTFKGFAEIGMGKFNMQEYRAGISSPIIKDKLVASVNAFYNTREGVYKNEYTGRDFDDYKNYGGNIHLKYLASDRLSFVLNSKLEKNDINGTFPYAANAAYAFENPYSINQNGKNIENRTLSTTSLFAKYQMDNWELTSLTAFNYLDDVYRDYDYDYSPYDFSYWNAPVRPQGTWTQEFKIASQNLGRWDITGGLFGFSDNRKAETYTSYGADATSMYPNAPYTLAIFSEQNGKGFAAFAHITYAISDKWKLTGGLRYDYDEKELTLHDEYIKEPNLTQVFPAKTVDTSNNAISPKLNLGYLAAEDITMYAN</sequence>
<dbReference type="InterPro" id="IPR000531">
    <property type="entry name" value="Beta-barrel_TonB"/>
</dbReference>
<dbReference type="SUPFAM" id="SSF56935">
    <property type="entry name" value="Porins"/>
    <property type="match status" value="1"/>
</dbReference>
<evidence type="ECO:0000256" key="9">
    <source>
        <dbReference type="ARBA" id="ARBA00023136"/>
    </source>
</evidence>
<evidence type="ECO:0000256" key="7">
    <source>
        <dbReference type="ARBA" id="ARBA00023065"/>
    </source>
</evidence>
<dbReference type="InterPro" id="IPR039426">
    <property type="entry name" value="TonB-dep_rcpt-like"/>
</dbReference>
<evidence type="ECO:0000256" key="12">
    <source>
        <dbReference type="RuleBase" id="RU003357"/>
    </source>
</evidence>
<comment type="caution">
    <text evidence="15">The sequence shown here is derived from an EMBL/GenBank/DDBJ whole genome shotgun (WGS) entry which is preliminary data.</text>
</comment>
<reference evidence="15 16" key="1">
    <citation type="submission" date="2020-02" db="EMBL/GenBank/DDBJ databases">
        <authorList>
            <person name="Criscuolo A."/>
        </authorList>
    </citation>
    <scope>NUCLEOTIDE SEQUENCE [LARGE SCALE GENOMIC DNA]</scope>
    <source>
        <strain evidence="15">CECT7796</strain>
    </source>
</reference>
<evidence type="ECO:0000256" key="10">
    <source>
        <dbReference type="ARBA" id="ARBA00023237"/>
    </source>
</evidence>
<evidence type="ECO:0000256" key="8">
    <source>
        <dbReference type="ARBA" id="ARBA00023077"/>
    </source>
</evidence>
<dbReference type="RefSeq" id="WP_173968436.1">
    <property type="nucleotide sequence ID" value="NZ_CADCST010000174.1"/>
</dbReference>
<keyword evidence="7" id="KW-0406">Ion transport</keyword>
<keyword evidence="10 11" id="KW-0998">Cell outer membrane</keyword>
<dbReference type="PROSITE" id="PS52016">
    <property type="entry name" value="TONB_DEPENDENT_REC_3"/>
    <property type="match status" value="1"/>
</dbReference>
<feature type="domain" description="TonB-dependent receptor plug" evidence="14">
    <location>
        <begin position="22"/>
        <end position="126"/>
    </location>
</feature>
<dbReference type="Pfam" id="PF07715">
    <property type="entry name" value="Plug"/>
    <property type="match status" value="1"/>
</dbReference>
<keyword evidence="4" id="KW-0410">Iron transport</keyword>
<keyword evidence="5 11" id="KW-0812">Transmembrane</keyword>
<dbReference type="InterPro" id="IPR012910">
    <property type="entry name" value="Plug_dom"/>
</dbReference>
<gene>
    <name evidence="15" type="primary">fyuA_2</name>
    <name evidence="15" type="ORF">FLACOL7796_04650</name>
</gene>
<dbReference type="Gene3D" id="2.40.170.20">
    <property type="entry name" value="TonB-dependent receptor, beta-barrel domain"/>
    <property type="match status" value="1"/>
</dbReference>
<keyword evidence="16" id="KW-1185">Reference proteome</keyword>
<keyword evidence="9 11" id="KW-0472">Membrane</keyword>
<name>A0ABN7ER56_9FLAO</name>
<protein>
    <submittedName>
        <fullName evidence="15">Pesticin receptor</fullName>
    </submittedName>
</protein>
<comment type="similarity">
    <text evidence="11 12">Belongs to the TonB-dependent receptor family.</text>
</comment>
<accession>A0ABN7ER56</accession>
<dbReference type="EMBL" id="CADCST010000174">
    <property type="protein sequence ID" value="CAA9203233.1"/>
    <property type="molecule type" value="Genomic_DNA"/>
</dbReference>
<keyword evidence="6" id="KW-0408">Iron</keyword>
<evidence type="ECO:0000259" key="13">
    <source>
        <dbReference type="Pfam" id="PF00593"/>
    </source>
</evidence>
<keyword evidence="8 12" id="KW-0798">TonB box</keyword>